<dbReference type="Pfam" id="PF01408">
    <property type="entry name" value="GFO_IDH_MocA"/>
    <property type="match status" value="1"/>
</dbReference>
<dbReference type="InterPro" id="IPR000683">
    <property type="entry name" value="Gfo/Idh/MocA-like_OxRdtase_N"/>
</dbReference>
<name>A0A3G2JDR3_9ACTN</name>
<gene>
    <name evidence="3" type="ORF">D9753_17005</name>
</gene>
<dbReference type="SUPFAM" id="SSF55347">
    <property type="entry name" value="Glyceraldehyde-3-phosphate dehydrogenase-like, C-terminal domain"/>
    <property type="match status" value="1"/>
</dbReference>
<evidence type="ECO:0000313" key="3">
    <source>
        <dbReference type="EMBL" id="AYN40324.1"/>
    </source>
</evidence>
<dbReference type="InterPro" id="IPR051317">
    <property type="entry name" value="Gfo/Idh/MocA_oxidoreduct"/>
</dbReference>
<feature type="domain" description="GFO/IDH/MocA-like oxidoreductase" evidence="2">
    <location>
        <begin position="130"/>
        <end position="269"/>
    </location>
</feature>
<dbReference type="EMBL" id="CP033073">
    <property type="protein sequence ID" value="AYN40324.1"/>
    <property type="molecule type" value="Genomic_DNA"/>
</dbReference>
<reference evidence="3 4" key="1">
    <citation type="submission" date="2018-10" db="EMBL/GenBank/DDBJ databases">
        <title>The genome of Streptomyces dangxiongensis Z022.</title>
        <authorList>
            <person name="Zhang B."/>
        </authorList>
    </citation>
    <scope>NUCLEOTIDE SEQUENCE [LARGE SCALE GENOMIC DNA]</scope>
    <source>
        <strain evidence="3 4">Z022</strain>
    </source>
</reference>
<dbReference type="AlphaFoldDB" id="A0A3G2JDR3"/>
<dbReference type="Gene3D" id="3.40.50.720">
    <property type="entry name" value="NAD(P)-binding Rossmann-like Domain"/>
    <property type="match status" value="1"/>
</dbReference>
<dbReference type="InterPro" id="IPR036291">
    <property type="entry name" value="NAD(P)-bd_dom_sf"/>
</dbReference>
<keyword evidence="4" id="KW-1185">Reference proteome</keyword>
<organism evidence="3 4">
    <name type="scientific">Streptomyces dangxiongensis</name>
    <dbReference type="NCBI Taxonomy" id="1442032"/>
    <lineage>
        <taxon>Bacteria</taxon>
        <taxon>Bacillati</taxon>
        <taxon>Actinomycetota</taxon>
        <taxon>Actinomycetes</taxon>
        <taxon>Kitasatosporales</taxon>
        <taxon>Streptomycetaceae</taxon>
        <taxon>Streptomyces</taxon>
    </lineage>
</organism>
<dbReference type="Proteomes" id="UP000268329">
    <property type="component" value="Chromosome"/>
</dbReference>
<dbReference type="Pfam" id="PF22725">
    <property type="entry name" value="GFO_IDH_MocA_C3"/>
    <property type="match status" value="1"/>
</dbReference>
<evidence type="ECO:0000259" key="1">
    <source>
        <dbReference type="Pfam" id="PF01408"/>
    </source>
</evidence>
<dbReference type="PANTHER" id="PTHR43708:SF8">
    <property type="entry name" value="OXIDOREDUCTASE"/>
    <property type="match status" value="1"/>
</dbReference>
<evidence type="ECO:0000259" key="2">
    <source>
        <dbReference type="Pfam" id="PF22725"/>
    </source>
</evidence>
<dbReference type="PANTHER" id="PTHR43708">
    <property type="entry name" value="CONSERVED EXPRESSED OXIDOREDUCTASE (EUROFUNG)"/>
    <property type="match status" value="1"/>
</dbReference>
<sequence>MRAAVVGLGWVAREVWVPRLLRHDAFELVAVVEPDAGARERAGALPDGVRVHHGHEELDAAGTDVVFVLTPNHLHGAVAGSLLRRGVDVFLEKPTATEDSHLALLRDAAGAGGGRLVLSTAARHRGDVGELARLVDGGFLGTPRLAELSWVRSRGVPGSGWFRQRRTAGGGVLVDLGWHLVDVLHHLWGPSAVRDATAVASSDFLGRAGSGAAWHRPGAAEPAGGDVEDQLTALVAAEDYAVQLRLAWASHAPVDTTRLVLHGTEGTAELTTTFGFSTCRVERPTLTLARRDGVTDVPLPGTGVGDEYDRQLDALPEAFARTDATAVALREATDALAVVDACYRAAGLR</sequence>
<feature type="domain" description="Gfo/Idh/MocA-like oxidoreductase N-terminal" evidence="1">
    <location>
        <begin position="1"/>
        <end position="98"/>
    </location>
</feature>
<dbReference type="OrthoDB" id="256869at2"/>
<dbReference type="GO" id="GO:0000166">
    <property type="term" value="F:nucleotide binding"/>
    <property type="evidence" value="ECO:0007669"/>
    <property type="project" value="InterPro"/>
</dbReference>
<protein>
    <submittedName>
        <fullName evidence="3">Gfo/Idh/MocA family oxidoreductase</fullName>
    </submittedName>
</protein>
<proteinExistence type="predicted"/>
<accession>A0A3G2JDR3</accession>
<dbReference type="RefSeq" id="WP_121787778.1">
    <property type="nucleotide sequence ID" value="NZ_CP033073.1"/>
</dbReference>
<evidence type="ECO:0000313" key="4">
    <source>
        <dbReference type="Proteomes" id="UP000268329"/>
    </source>
</evidence>
<dbReference type="Gene3D" id="3.30.360.10">
    <property type="entry name" value="Dihydrodipicolinate Reductase, domain 2"/>
    <property type="match status" value="1"/>
</dbReference>
<dbReference type="KEGG" id="sdd:D9753_17005"/>
<dbReference type="SUPFAM" id="SSF51735">
    <property type="entry name" value="NAD(P)-binding Rossmann-fold domains"/>
    <property type="match status" value="1"/>
</dbReference>
<dbReference type="InterPro" id="IPR055170">
    <property type="entry name" value="GFO_IDH_MocA-like_dom"/>
</dbReference>